<reference evidence="2 3" key="1">
    <citation type="submission" date="2015-01" db="EMBL/GenBank/DDBJ databases">
        <title>Deinococcus puniceus/DY1/ whole genome sequencing.</title>
        <authorList>
            <person name="Kim M.K."/>
            <person name="Srinivasan S."/>
            <person name="Lee J.-J."/>
        </authorList>
    </citation>
    <scope>NUCLEOTIDE SEQUENCE [LARGE SCALE GENOMIC DNA]</scope>
    <source>
        <strain evidence="2 3">DY1</strain>
    </source>
</reference>
<dbReference type="Proteomes" id="UP000077363">
    <property type="component" value="Chromosome"/>
</dbReference>
<gene>
    <name evidence="2" type="ORF">SU48_08360</name>
</gene>
<dbReference type="STRING" id="1182568.SU48_08360"/>
<keyword evidence="1" id="KW-0812">Transmembrane</keyword>
<dbReference type="EMBL" id="CP011387">
    <property type="protein sequence ID" value="ANE43784.1"/>
    <property type="molecule type" value="Genomic_DNA"/>
</dbReference>
<evidence type="ECO:0000313" key="3">
    <source>
        <dbReference type="Proteomes" id="UP000077363"/>
    </source>
</evidence>
<organism evidence="2 3">
    <name type="scientific">Deinococcus puniceus</name>
    <dbReference type="NCBI Taxonomy" id="1182568"/>
    <lineage>
        <taxon>Bacteria</taxon>
        <taxon>Thermotogati</taxon>
        <taxon>Deinococcota</taxon>
        <taxon>Deinococci</taxon>
        <taxon>Deinococcales</taxon>
        <taxon>Deinococcaceae</taxon>
        <taxon>Deinococcus</taxon>
    </lineage>
</organism>
<feature type="transmembrane region" description="Helical" evidence="1">
    <location>
        <begin position="24"/>
        <end position="44"/>
    </location>
</feature>
<dbReference type="RefSeq" id="WP_064014852.1">
    <property type="nucleotide sequence ID" value="NZ_CP011387.1"/>
</dbReference>
<dbReference type="KEGG" id="dpu:SU48_08360"/>
<name>A0A172TA06_9DEIO</name>
<evidence type="ECO:0000313" key="2">
    <source>
        <dbReference type="EMBL" id="ANE43784.1"/>
    </source>
</evidence>
<proteinExistence type="predicted"/>
<evidence type="ECO:0000256" key="1">
    <source>
        <dbReference type="SAM" id="Phobius"/>
    </source>
</evidence>
<sequence>MSPPTPPPARTITDAQRKSTFRTFLWILGGFVATIGLLVATFSFQGRAAREYGSRAVQAAIASKPSPSISYEQPCADLLNMPLPDTVDKCVIRVMSGAPEAILDVEGGRQYRVTK</sequence>
<keyword evidence="1" id="KW-0472">Membrane</keyword>
<dbReference type="AlphaFoldDB" id="A0A172TA06"/>
<keyword evidence="1" id="KW-1133">Transmembrane helix</keyword>
<dbReference type="PATRIC" id="fig|1182568.3.peg.1739"/>
<protein>
    <submittedName>
        <fullName evidence="2">Uncharacterized protein</fullName>
    </submittedName>
</protein>
<keyword evidence="3" id="KW-1185">Reference proteome</keyword>
<accession>A0A172TA06</accession>